<accession>A0AAD1XA92</accession>
<dbReference type="EMBL" id="CAMPGE010004285">
    <property type="protein sequence ID" value="CAI2363135.1"/>
    <property type="molecule type" value="Genomic_DNA"/>
</dbReference>
<reference evidence="1" key="1">
    <citation type="submission" date="2023-07" db="EMBL/GenBank/DDBJ databases">
        <authorList>
            <consortium name="AG Swart"/>
            <person name="Singh M."/>
            <person name="Singh A."/>
            <person name="Seah K."/>
            <person name="Emmerich C."/>
        </authorList>
    </citation>
    <scope>NUCLEOTIDE SEQUENCE</scope>
    <source>
        <strain evidence="1">DP1</strain>
    </source>
</reference>
<keyword evidence="2" id="KW-1185">Reference proteome</keyword>
<dbReference type="Proteomes" id="UP001295684">
    <property type="component" value="Unassembled WGS sequence"/>
</dbReference>
<sequence>MKTTCTRKELFQRLGLLMNILPYYAKMPACDTLMRRFSTKTRSLWNKNLPLWIDYLQQNLHTIIIDERNLSYWTENPLIHQCECYFKASDLLKKYYCCRVIKFAKSVQRIHQINKIVIKLGNGHQNALEWNDDVHLLLENLNKISQGLGCQPSPIKFINLEQNHYFYFSDIFEIKNCRRNLIKRINIIPKVKDTFEIICVDSLFLLNNKQVIINENLDLVPDVSSFEVGDRNIPIFDSVQECEIINLAIDCPEIIIKLNLILAQYYPNLKTLRCNFLFETAFSKNLKILEMIELTNITMISNTYKPDCYKMTEVKASGVVLLNYQNETISEGCFTCVIEAKIKLTSQKDIIDGHILIKNFDVRTIGNCTRIENTEQISSLMEKFRNNSNILSPGSNYTLLVIQLSKISSIKECYSSFLNNRPSDIRSLSHLFVSPEMHAEFNPNCSIYIDKLCPFFNTFRFDILTNLISDYKKNFRLKILLTGCRDIYSQSKTHRHSVDPANFTSLALDLVCQFPSTKEAFEIYCSWITQYLKHCRVHSITFIYTPLLRENYTCAKLTAYLGLPPTLEVRFQHSQVLEF</sequence>
<name>A0AAD1XA92_EUPCR</name>
<evidence type="ECO:0000313" key="1">
    <source>
        <dbReference type="EMBL" id="CAI2363135.1"/>
    </source>
</evidence>
<protein>
    <submittedName>
        <fullName evidence="1">Uncharacterized protein</fullName>
    </submittedName>
</protein>
<evidence type="ECO:0000313" key="2">
    <source>
        <dbReference type="Proteomes" id="UP001295684"/>
    </source>
</evidence>
<organism evidence="1 2">
    <name type="scientific">Euplotes crassus</name>
    <dbReference type="NCBI Taxonomy" id="5936"/>
    <lineage>
        <taxon>Eukaryota</taxon>
        <taxon>Sar</taxon>
        <taxon>Alveolata</taxon>
        <taxon>Ciliophora</taxon>
        <taxon>Intramacronucleata</taxon>
        <taxon>Spirotrichea</taxon>
        <taxon>Hypotrichia</taxon>
        <taxon>Euplotida</taxon>
        <taxon>Euplotidae</taxon>
        <taxon>Moneuplotes</taxon>
    </lineage>
</organism>
<comment type="caution">
    <text evidence="1">The sequence shown here is derived from an EMBL/GenBank/DDBJ whole genome shotgun (WGS) entry which is preliminary data.</text>
</comment>
<proteinExistence type="predicted"/>
<dbReference type="AlphaFoldDB" id="A0AAD1XA92"/>
<gene>
    <name evidence="1" type="ORF">ECRASSUSDP1_LOCUS4465</name>
</gene>